<evidence type="ECO:0000313" key="7">
    <source>
        <dbReference type="Proteomes" id="UP000681720"/>
    </source>
</evidence>
<evidence type="ECO:0008006" key="8">
    <source>
        <dbReference type="Google" id="ProtNLM"/>
    </source>
</evidence>
<dbReference type="Proteomes" id="UP000681720">
    <property type="component" value="Unassembled WGS sequence"/>
</dbReference>
<dbReference type="SUPFAM" id="SSF52141">
    <property type="entry name" value="Uracil-DNA glycosylase-like"/>
    <property type="match status" value="1"/>
</dbReference>
<evidence type="ECO:0000256" key="2">
    <source>
        <dbReference type="ARBA" id="ARBA00022763"/>
    </source>
</evidence>
<keyword evidence="2" id="KW-0227">DNA damage</keyword>
<gene>
    <name evidence="6" type="ORF">GIL414_LOCUS44138</name>
</gene>
<comment type="caution">
    <text evidence="6">The sequence shown here is derived from an EMBL/GenBank/DDBJ whole genome shotgun (WGS) entry which is preliminary data.</text>
</comment>
<dbReference type="Gene3D" id="3.40.470.10">
    <property type="entry name" value="Uracil-DNA glycosylase-like domain"/>
    <property type="match status" value="1"/>
</dbReference>
<keyword evidence="3" id="KW-0378">Hydrolase</keyword>
<dbReference type="PANTHER" id="PTHR11264">
    <property type="entry name" value="URACIL-DNA GLYCOSYLASE"/>
    <property type="match status" value="1"/>
</dbReference>
<organism evidence="6 7">
    <name type="scientific">Rotaria magnacalcarata</name>
    <dbReference type="NCBI Taxonomy" id="392030"/>
    <lineage>
        <taxon>Eukaryota</taxon>
        <taxon>Metazoa</taxon>
        <taxon>Spiralia</taxon>
        <taxon>Gnathifera</taxon>
        <taxon>Rotifera</taxon>
        <taxon>Eurotatoria</taxon>
        <taxon>Bdelloidea</taxon>
        <taxon>Philodinida</taxon>
        <taxon>Philodinidae</taxon>
        <taxon>Rotaria</taxon>
    </lineage>
</organism>
<feature type="non-terminal residue" evidence="6">
    <location>
        <position position="1"/>
    </location>
</feature>
<evidence type="ECO:0000313" key="6">
    <source>
        <dbReference type="EMBL" id="CAF4727855.1"/>
    </source>
</evidence>
<proteinExistence type="inferred from homology"/>
<reference evidence="6" key="1">
    <citation type="submission" date="2021-02" db="EMBL/GenBank/DDBJ databases">
        <authorList>
            <person name="Nowell W R."/>
        </authorList>
    </citation>
    <scope>NUCLEOTIDE SEQUENCE</scope>
</reference>
<evidence type="ECO:0000256" key="1">
    <source>
        <dbReference type="ARBA" id="ARBA00008184"/>
    </source>
</evidence>
<dbReference type="GO" id="GO:0097510">
    <property type="term" value="P:base-excision repair, AP site formation via deaminated base removal"/>
    <property type="evidence" value="ECO:0007669"/>
    <property type="project" value="TreeGrafter"/>
</dbReference>
<sequence length="64" mass="7210">IFEAFNITPFDKVKVVLLGQDPYHDDEQAHGLAFSVPKTVTVLPPSLKNIFKELANDIKSFRIP</sequence>
<name>A0A8S3AGQ0_9BILA</name>
<feature type="active site" description="Proton acceptor" evidence="5">
    <location>
        <position position="21"/>
    </location>
</feature>
<feature type="non-terminal residue" evidence="6">
    <location>
        <position position="64"/>
    </location>
</feature>
<dbReference type="InterPro" id="IPR018085">
    <property type="entry name" value="Ura-DNA_Glyclase_AS"/>
</dbReference>
<evidence type="ECO:0000256" key="5">
    <source>
        <dbReference type="PROSITE-ProRule" id="PRU10072"/>
    </source>
</evidence>
<dbReference type="PANTHER" id="PTHR11264:SF0">
    <property type="entry name" value="URACIL-DNA GLYCOSYLASE"/>
    <property type="match status" value="1"/>
</dbReference>
<dbReference type="GO" id="GO:0004844">
    <property type="term" value="F:uracil DNA N-glycosylase activity"/>
    <property type="evidence" value="ECO:0007669"/>
    <property type="project" value="InterPro"/>
</dbReference>
<dbReference type="PROSITE" id="PS00130">
    <property type="entry name" value="U_DNA_GLYCOSYLASE"/>
    <property type="match status" value="1"/>
</dbReference>
<dbReference type="InterPro" id="IPR002043">
    <property type="entry name" value="UDG_fam1"/>
</dbReference>
<protein>
    <recommendedName>
        <fullName evidence="8">Uracil-DNA glycosylase</fullName>
    </recommendedName>
</protein>
<keyword evidence="4" id="KW-0234">DNA repair</keyword>
<evidence type="ECO:0000256" key="3">
    <source>
        <dbReference type="ARBA" id="ARBA00022801"/>
    </source>
</evidence>
<accession>A0A8S3AGQ0</accession>
<dbReference type="EMBL" id="CAJOBJ010132477">
    <property type="protein sequence ID" value="CAF4727855.1"/>
    <property type="molecule type" value="Genomic_DNA"/>
</dbReference>
<dbReference type="AlphaFoldDB" id="A0A8S3AGQ0"/>
<evidence type="ECO:0000256" key="4">
    <source>
        <dbReference type="ARBA" id="ARBA00023204"/>
    </source>
</evidence>
<dbReference type="InterPro" id="IPR036895">
    <property type="entry name" value="Uracil-DNA_glycosylase-like_sf"/>
</dbReference>
<comment type="similarity">
    <text evidence="1">Belongs to the uracil-DNA glycosylase (UDG) superfamily. UNG family.</text>
</comment>